<evidence type="ECO:0000256" key="1">
    <source>
        <dbReference type="SAM" id="MobiDB-lite"/>
    </source>
</evidence>
<dbReference type="EMBL" id="CABVGP010000002">
    <property type="protein sequence ID" value="VVJ21927.1"/>
    <property type="molecule type" value="Genomic_DNA"/>
</dbReference>
<name>A0A6I8LXQ5_9PSEU</name>
<protein>
    <submittedName>
        <fullName evidence="2">Uncharacterized protein</fullName>
    </submittedName>
</protein>
<feature type="region of interest" description="Disordered" evidence="1">
    <location>
        <begin position="1"/>
        <end position="133"/>
    </location>
</feature>
<sequence>MADAAGYAGFLPQPPGGAVPSRQVGRSPLVAPENAASRAASTARVSVSRYRSSIGTSSTSIRKAGGAISRSVPSSTSRPGGSSPRSIAACGIARAAARRGSATPVRSTSASVASCSASANSPAPIRVMRGSAG</sequence>
<feature type="compositionally biased region" description="Low complexity" evidence="1">
    <location>
        <begin position="35"/>
        <end position="62"/>
    </location>
</feature>
<accession>A0A6I8LXQ5</accession>
<dbReference type="AlphaFoldDB" id="A0A6I8LXQ5"/>
<reference evidence="2 3" key="1">
    <citation type="submission" date="2019-09" db="EMBL/GenBank/DDBJ databases">
        <authorList>
            <person name="Leyn A S."/>
        </authorList>
    </citation>
    <scope>NUCLEOTIDE SEQUENCE [LARGE SCALE GENOMIC DNA]</scope>
    <source>
        <strain evidence="2">AA231_1</strain>
    </source>
</reference>
<keyword evidence="3" id="KW-1185">Reference proteome</keyword>
<evidence type="ECO:0000313" key="3">
    <source>
        <dbReference type="Proteomes" id="UP000399805"/>
    </source>
</evidence>
<feature type="compositionally biased region" description="Low complexity" evidence="1">
    <location>
        <begin position="69"/>
        <end position="123"/>
    </location>
</feature>
<proteinExistence type="predicted"/>
<gene>
    <name evidence="2" type="ORF">AA23TX_06941</name>
</gene>
<dbReference type="Proteomes" id="UP000399805">
    <property type="component" value="Unassembled WGS sequence"/>
</dbReference>
<evidence type="ECO:0000313" key="2">
    <source>
        <dbReference type="EMBL" id="VVJ21927.1"/>
    </source>
</evidence>
<organism evidence="2 3">
    <name type="scientific">Amycolatopsis camponoti</name>
    <dbReference type="NCBI Taxonomy" id="2606593"/>
    <lineage>
        <taxon>Bacteria</taxon>
        <taxon>Bacillati</taxon>
        <taxon>Actinomycetota</taxon>
        <taxon>Actinomycetes</taxon>
        <taxon>Pseudonocardiales</taxon>
        <taxon>Pseudonocardiaceae</taxon>
        <taxon>Amycolatopsis</taxon>
    </lineage>
</organism>